<protein>
    <submittedName>
        <fullName evidence="2">Uncharacterized protein</fullName>
    </submittedName>
</protein>
<sequence>MKQSRSGNRPGGVSYEHQPGLDPWTLRSLENNDASELSWGDGLVPPGYEDADPIDGGTYKGKTPRQLERVNISRGL</sequence>
<name>A0A448IXP9_MYCAU</name>
<dbReference type="Proteomes" id="UP000279306">
    <property type="component" value="Chromosome"/>
</dbReference>
<dbReference type="AlphaFoldDB" id="A0A448IXP9"/>
<reference evidence="2 3" key="1">
    <citation type="submission" date="2018-12" db="EMBL/GenBank/DDBJ databases">
        <authorList>
            <consortium name="Pathogen Informatics"/>
        </authorList>
    </citation>
    <scope>NUCLEOTIDE SEQUENCE [LARGE SCALE GENOMIC DNA]</scope>
    <source>
        <strain evidence="2 3">NCTC10437</strain>
    </source>
</reference>
<organism evidence="2 3">
    <name type="scientific">Mycolicibacterium aurum</name>
    <name type="common">Mycobacterium aurum</name>
    <dbReference type="NCBI Taxonomy" id="1791"/>
    <lineage>
        <taxon>Bacteria</taxon>
        <taxon>Bacillati</taxon>
        <taxon>Actinomycetota</taxon>
        <taxon>Actinomycetes</taxon>
        <taxon>Mycobacteriales</taxon>
        <taxon>Mycobacteriaceae</taxon>
        <taxon>Mycolicibacterium</taxon>
    </lineage>
</organism>
<feature type="region of interest" description="Disordered" evidence="1">
    <location>
        <begin position="37"/>
        <end position="62"/>
    </location>
</feature>
<dbReference type="EMBL" id="LR134356">
    <property type="protein sequence ID" value="VEG57087.1"/>
    <property type="molecule type" value="Genomic_DNA"/>
</dbReference>
<feature type="region of interest" description="Disordered" evidence="1">
    <location>
        <begin position="1"/>
        <end position="25"/>
    </location>
</feature>
<keyword evidence="3" id="KW-1185">Reference proteome</keyword>
<evidence type="ECO:0000313" key="3">
    <source>
        <dbReference type="Proteomes" id="UP000279306"/>
    </source>
</evidence>
<dbReference type="KEGG" id="mauu:NCTC10437_04094"/>
<accession>A0A448IXP9</accession>
<proteinExistence type="predicted"/>
<evidence type="ECO:0000256" key="1">
    <source>
        <dbReference type="SAM" id="MobiDB-lite"/>
    </source>
</evidence>
<gene>
    <name evidence="2" type="ORF">NCTC10437_04094</name>
</gene>
<evidence type="ECO:0000313" key="2">
    <source>
        <dbReference type="EMBL" id="VEG57087.1"/>
    </source>
</evidence>